<evidence type="ECO:0000256" key="1">
    <source>
        <dbReference type="SAM" id="SignalP"/>
    </source>
</evidence>
<organism evidence="2 3">
    <name type="scientific">Prolemur simus</name>
    <name type="common">Greater bamboo lemur</name>
    <name type="synonym">Hapalemur simus</name>
    <dbReference type="NCBI Taxonomy" id="1328070"/>
    <lineage>
        <taxon>Eukaryota</taxon>
        <taxon>Metazoa</taxon>
        <taxon>Chordata</taxon>
        <taxon>Craniata</taxon>
        <taxon>Vertebrata</taxon>
        <taxon>Euteleostomi</taxon>
        <taxon>Mammalia</taxon>
        <taxon>Eutheria</taxon>
        <taxon>Euarchontoglires</taxon>
        <taxon>Primates</taxon>
        <taxon>Strepsirrhini</taxon>
        <taxon>Lemuriformes</taxon>
        <taxon>Lemuridae</taxon>
        <taxon>Prolemur</taxon>
    </lineage>
</organism>
<protein>
    <recommendedName>
        <fullName evidence="4">Vanin 3</fullName>
    </recommendedName>
</protein>
<dbReference type="GO" id="GO:0015939">
    <property type="term" value="P:pantothenate metabolic process"/>
    <property type="evidence" value="ECO:0007669"/>
    <property type="project" value="TreeGrafter"/>
</dbReference>
<accession>A0A8C8Z3R8</accession>
<dbReference type="Ensembl" id="ENSPSMT00000015166.1">
    <property type="protein sequence ID" value="ENSPSMP00000013023.1"/>
    <property type="gene ID" value="ENSPSMG00000009361.1"/>
</dbReference>
<evidence type="ECO:0008006" key="4">
    <source>
        <dbReference type="Google" id="ProtNLM"/>
    </source>
</evidence>
<name>A0A8C8Z3R8_PROSS</name>
<dbReference type="Proteomes" id="UP000694414">
    <property type="component" value="Unplaced"/>
</dbReference>
<reference evidence="2" key="2">
    <citation type="submission" date="2025-09" db="UniProtKB">
        <authorList>
            <consortium name="Ensembl"/>
        </authorList>
    </citation>
    <scope>IDENTIFICATION</scope>
</reference>
<keyword evidence="1" id="KW-0732">Signal</keyword>
<proteinExistence type="predicted"/>
<reference evidence="2" key="1">
    <citation type="submission" date="2025-08" db="UniProtKB">
        <authorList>
            <consortium name="Ensembl"/>
        </authorList>
    </citation>
    <scope>IDENTIFICATION</scope>
</reference>
<feature type="chain" id="PRO_5034968955" description="Vanin 3" evidence="1">
    <location>
        <begin position="23"/>
        <end position="146"/>
    </location>
</feature>
<keyword evidence="3" id="KW-1185">Reference proteome</keyword>
<evidence type="ECO:0000313" key="3">
    <source>
        <dbReference type="Proteomes" id="UP000694414"/>
    </source>
</evidence>
<dbReference type="GO" id="GO:0017159">
    <property type="term" value="F:pantetheine hydrolase activity"/>
    <property type="evidence" value="ECO:0007669"/>
    <property type="project" value="TreeGrafter"/>
</dbReference>
<dbReference type="GeneTree" id="ENSGT00390000013823"/>
<dbReference type="SUPFAM" id="SSF56317">
    <property type="entry name" value="Carbon-nitrogen hydrolase"/>
    <property type="match status" value="1"/>
</dbReference>
<dbReference type="AlphaFoldDB" id="A0A8C8Z3R8"/>
<dbReference type="InterPro" id="IPR040154">
    <property type="entry name" value="Biotinidase/VNN"/>
</dbReference>
<feature type="signal peptide" evidence="1">
    <location>
        <begin position="1"/>
        <end position="22"/>
    </location>
</feature>
<dbReference type="PANTHER" id="PTHR10609">
    <property type="entry name" value="BIOTINIDASE-RELATED"/>
    <property type="match status" value="1"/>
</dbReference>
<dbReference type="PANTHER" id="PTHR10609:SF4">
    <property type="entry name" value="VASCULAR NON-INFLAMMATORY MOLECULE 3"/>
    <property type="match status" value="1"/>
</dbReference>
<evidence type="ECO:0000313" key="2">
    <source>
        <dbReference type="Ensembl" id="ENSPSMP00000013023.1"/>
    </source>
</evidence>
<dbReference type="InterPro" id="IPR036526">
    <property type="entry name" value="C-N_Hydrolase_sf"/>
</dbReference>
<sequence length="146" mass="16836">MIRSYFPKCVTLFALFVLSVGALDTFIAAVYEHAVILPNSTETPVSKEEALLLMNKNIDVLEEAVKLAAKQGAHIIVTPEDGIYGWVFTRESIYPYLEDIPDPEVNWIPCREPQRNSKKMNESVSKELYCHYHCSQYGEWKLHRTW</sequence>
<dbReference type="Gene3D" id="3.60.110.10">
    <property type="entry name" value="Carbon-nitrogen hydrolase"/>
    <property type="match status" value="1"/>
</dbReference>